<protein>
    <submittedName>
        <fullName evidence="1">DNA glycosylase</fullName>
    </submittedName>
</protein>
<comment type="caution">
    <text evidence="1">The sequence shown here is derived from an EMBL/GenBank/DDBJ whole genome shotgun (WGS) entry which is preliminary data.</text>
</comment>
<dbReference type="CDD" id="cd10032">
    <property type="entry name" value="UDG-F6_HDG"/>
    <property type="match status" value="1"/>
</dbReference>
<gene>
    <name evidence="1" type="ORF">HMPREF0661_09605</name>
</gene>
<dbReference type="Proteomes" id="UP000029578">
    <property type="component" value="Unassembled WGS sequence"/>
</dbReference>
<reference evidence="1 2" key="1">
    <citation type="submission" date="2014-07" db="EMBL/GenBank/DDBJ databases">
        <authorList>
            <person name="McCorrison J."/>
            <person name="Sanka R."/>
            <person name="Torralba M."/>
            <person name="Gillis M."/>
            <person name="Haft D.H."/>
            <person name="Methe B."/>
            <person name="Sutton G."/>
            <person name="Nelson K.E."/>
        </authorList>
    </citation>
    <scope>NUCLEOTIDE SEQUENCE [LARGE SCALE GENOMIC DNA]</scope>
    <source>
        <strain evidence="1 2">DNF00666</strain>
    </source>
</reference>
<name>A0A096BS79_9BACT</name>
<dbReference type="AlphaFoldDB" id="A0A096BS79"/>
<dbReference type="Gene3D" id="3.40.470.10">
    <property type="entry name" value="Uracil-DNA glycosylase-like domain"/>
    <property type="match status" value="1"/>
</dbReference>
<evidence type="ECO:0000313" key="1">
    <source>
        <dbReference type="EMBL" id="KGF45552.1"/>
    </source>
</evidence>
<dbReference type="RefSeq" id="WP_036865915.1">
    <property type="nucleotide sequence ID" value="NZ_JRNS01000451.1"/>
</dbReference>
<sequence length="195" mass="23032">MDIETHPFEPWLPSNAKLLLLGTFPPAPKRWCMEWYYPNYTNDMWRIFGHIFFGDKQYFVDEEKKTYKLDLLKPFLKEKGIAIFDTALRIYRTTGTASDKDLEIIERADLDGMLRSLPECKAVLAAGQLATMVFTEHYGIDARKMKMGDRKEFSFEDRTLYLYREPSSSRAYPMKVEKKAEYYERMFRDLGILGQ</sequence>
<dbReference type="SUPFAM" id="SSF52141">
    <property type="entry name" value="Uracil-DNA glycosylase-like"/>
    <property type="match status" value="1"/>
</dbReference>
<organism evidence="1 2">
    <name type="scientific">Prevotella melaninogenica DNF00666</name>
    <dbReference type="NCBI Taxonomy" id="1401073"/>
    <lineage>
        <taxon>Bacteria</taxon>
        <taxon>Pseudomonadati</taxon>
        <taxon>Bacteroidota</taxon>
        <taxon>Bacteroidia</taxon>
        <taxon>Bacteroidales</taxon>
        <taxon>Prevotellaceae</taxon>
        <taxon>Prevotella</taxon>
    </lineage>
</organism>
<proteinExistence type="predicted"/>
<evidence type="ECO:0000313" key="2">
    <source>
        <dbReference type="Proteomes" id="UP000029578"/>
    </source>
</evidence>
<dbReference type="InterPro" id="IPR036895">
    <property type="entry name" value="Uracil-DNA_glycosylase-like_sf"/>
</dbReference>
<accession>A0A096BS79</accession>
<dbReference type="EMBL" id="JRNS01000451">
    <property type="protein sequence ID" value="KGF45552.1"/>
    <property type="molecule type" value="Genomic_DNA"/>
</dbReference>